<dbReference type="OrthoDB" id="8611at10239"/>
<protein>
    <submittedName>
        <fullName evidence="1">Uncharacterized protein</fullName>
    </submittedName>
</protein>
<dbReference type="KEGG" id="vg:26633055"/>
<name>A0A0K2D131_9CAUD</name>
<keyword evidence="2" id="KW-1185">Reference proteome</keyword>
<dbReference type="Proteomes" id="UP000204647">
    <property type="component" value="Segment"/>
</dbReference>
<evidence type="ECO:0000313" key="2">
    <source>
        <dbReference type="Proteomes" id="UP000204647"/>
    </source>
</evidence>
<dbReference type="GeneID" id="26633055"/>
<proteinExistence type="predicted"/>
<reference evidence="1 2" key="1">
    <citation type="journal article" date="2015" name="Genome Announc.">
        <title>Genome Sequences of Two Bacillus cereus Group Bacteriophages, Eyuki and AvesoBmore.</title>
        <authorList>
            <person name="Erill I."/>
            <person name="Caruso S.M."/>
        </authorList>
    </citation>
    <scope>NUCLEOTIDE SEQUENCE [LARGE SCALE GENOMIC DNA]</scope>
</reference>
<dbReference type="EMBL" id="KT307976">
    <property type="protein sequence ID" value="ALA13465.1"/>
    <property type="molecule type" value="Genomic_DNA"/>
</dbReference>
<evidence type="ECO:0000313" key="1">
    <source>
        <dbReference type="EMBL" id="ALA13465.1"/>
    </source>
</evidence>
<organism evidence="1 2">
    <name type="scientific">Bacillus phage AvesoBmore</name>
    <dbReference type="NCBI Taxonomy" id="1698451"/>
    <lineage>
        <taxon>Viruses</taxon>
        <taxon>Duplodnaviria</taxon>
        <taxon>Heunggongvirae</taxon>
        <taxon>Uroviricota</taxon>
        <taxon>Caudoviricetes</taxon>
        <taxon>Herelleviridae</taxon>
        <taxon>Bastillevirinae</taxon>
        <taxon>Bequatrovirus</taxon>
        <taxon>Bequatrovirus avesobmore</taxon>
    </lineage>
</organism>
<sequence>MVRRVMENYIGRTISRLHIERIVVTNKRKYFECLCECGKNTTARCDSVLSGKIQSCGCLRDETTKEVHTKHGDSHERLYIIYKNIKARCYNKNHDSYIRYGAKGIFMCDDWKNSYNVFKEWSESNGYADSLSIDRVDNNKGYAPTNCRWVDMYTQANNTSKNIRIYYDGREDTLPNWCRELDYDYHRLRRLYQKGVTDPIKLFIPENKLNGFKGTK</sequence>
<dbReference type="RefSeq" id="YP_009206473.1">
    <property type="nucleotide sequence ID" value="NC_028887.1"/>
</dbReference>
<accession>A0A0K2D131</accession>
<gene>
    <name evidence="1" type="ORF">AVESOBMORE_118</name>
</gene>